<dbReference type="Proteomes" id="UP000070434">
    <property type="component" value="Chromosome 1"/>
</dbReference>
<feature type="signal peptide" evidence="1">
    <location>
        <begin position="1"/>
        <end position="31"/>
    </location>
</feature>
<gene>
    <name evidence="2" type="ORF">WS64_05965</name>
</gene>
<keyword evidence="1" id="KW-0732">Signal</keyword>
<name>A0AAW3Q041_9BURK</name>
<reference evidence="2 3" key="1">
    <citation type="submission" date="2015-11" db="EMBL/GenBank/DDBJ databases">
        <authorList>
            <person name="Sahl J."/>
            <person name="Wagner D."/>
            <person name="Keim P."/>
        </authorList>
    </citation>
    <scope>NUCLEOTIDE SEQUENCE [LARGE SCALE GENOMIC DNA]</scope>
    <source>
        <strain evidence="2 3">AZ-4-2-10-S1-D7</strain>
    </source>
</reference>
<evidence type="ECO:0008006" key="4">
    <source>
        <dbReference type="Google" id="ProtNLM"/>
    </source>
</evidence>
<dbReference type="AlphaFoldDB" id="A0AAW3Q041"/>
<evidence type="ECO:0000256" key="1">
    <source>
        <dbReference type="SAM" id="SignalP"/>
    </source>
</evidence>
<comment type="caution">
    <text evidence="2">The sequence shown here is derived from an EMBL/GenBank/DDBJ whole genome shotgun (WGS) entry which is preliminary data.</text>
</comment>
<proteinExistence type="predicted"/>
<accession>A0AAW3Q041</accession>
<organism evidence="2 3">
    <name type="scientific">Burkholderia anthina</name>
    <dbReference type="NCBI Taxonomy" id="179879"/>
    <lineage>
        <taxon>Bacteria</taxon>
        <taxon>Pseudomonadati</taxon>
        <taxon>Pseudomonadota</taxon>
        <taxon>Betaproteobacteria</taxon>
        <taxon>Burkholderiales</taxon>
        <taxon>Burkholderiaceae</taxon>
        <taxon>Burkholderia</taxon>
        <taxon>Burkholderia cepacia complex</taxon>
    </lineage>
</organism>
<evidence type="ECO:0000313" key="3">
    <source>
        <dbReference type="Proteomes" id="UP000070434"/>
    </source>
</evidence>
<evidence type="ECO:0000313" key="2">
    <source>
        <dbReference type="EMBL" id="KWZ35123.1"/>
    </source>
</evidence>
<feature type="chain" id="PRO_5043408360" description="DUF3613 domain-containing protein" evidence="1">
    <location>
        <begin position="32"/>
        <end position="109"/>
    </location>
</feature>
<dbReference type="InterPro" id="IPR022053">
    <property type="entry name" value="DUF3613"/>
</dbReference>
<sequence length="109" mass="11207">MNDNAHNRSARAGRMAALAAIVCIVTGSAAAYGQDAVTLGASEVGRSTKDWLAMQRDNRAAAPTQPVFGDVASLAYQRYLDSFKNKIPDSMSSQLGAVGGMSGGGQGAQ</sequence>
<dbReference type="EMBL" id="LNJP01000001">
    <property type="protein sequence ID" value="KWZ35123.1"/>
    <property type="molecule type" value="Genomic_DNA"/>
</dbReference>
<protein>
    <recommendedName>
        <fullName evidence="4">DUF3613 domain-containing protein</fullName>
    </recommendedName>
</protein>
<dbReference type="RefSeq" id="WP_060965982.1">
    <property type="nucleotide sequence ID" value="NZ_CM003768.1"/>
</dbReference>
<dbReference type="Pfam" id="PF12266">
    <property type="entry name" value="DUF3613"/>
    <property type="match status" value="1"/>
</dbReference>